<organism evidence="2 3">
    <name type="scientific">Argiope bruennichi</name>
    <name type="common">Wasp spider</name>
    <name type="synonym">Aranea bruennichi</name>
    <dbReference type="NCBI Taxonomy" id="94029"/>
    <lineage>
        <taxon>Eukaryota</taxon>
        <taxon>Metazoa</taxon>
        <taxon>Ecdysozoa</taxon>
        <taxon>Arthropoda</taxon>
        <taxon>Chelicerata</taxon>
        <taxon>Arachnida</taxon>
        <taxon>Araneae</taxon>
        <taxon>Araneomorphae</taxon>
        <taxon>Entelegynae</taxon>
        <taxon>Araneoidea</taxon>
        <taxon>Araneidae</taxon>
        <taxon>Argiope</taxon>
    </lineage>
</organism>
<feature type="region of interest" description="Disordered" evidence="1">
    <location>
        <begin position="20"/>
        <end position="77"/>
    </location>
</feature>
<keyword evidence="3" id="KW-1185">Reference proteome</keyword>
<evidence type="ECO:0000313" key="3">
    <source>
        <dbReference type="Proteomes" id="UP000807504"/>
    </source>
</evidence>
<accession>A0A8T0FPU8</accession>
<dbReference type="AlphaFoldDB" id="A0A8T0FPU8"/>
<protein>
    <submittedName>
        <fullName evidence="2">Uncharacterized protein</fullName>
    </submittedName>
</protein>
<reference evidence="2" key="1">
    <citation type="journal article" date="2020" name="bioRxiv">
        <title>Chromosome-level reference genome of the European wasp spider Argiope bruennichi: a resource for studies on range expansion and evolutionary adaptation.</title>
        <authorList>
            <person name="Sheffer M.M."/>
            <person name="Hoppe A."/>
            <person name="Krehenwinkel H."/>
            <person name="Uhl G."/>
            <person name="Kuss A.W."/>
            <person name="Jensen L."/>
            <person name="Jensen C."/>
            <person name="Gillespie R.G."/>
            <person name="Hoff K.J."/>
            <person name="Prost S."/>
        </authorList>
    </citation>
    <scope>NUCLEOTIDE SEQUENCE</scope>
</reference>
<reference evidence="2" key="2">
    <citation type="submission" date="2020-06" db="EMBL/GenBank/DDBJ databases">
        <authorList>
            <person name="Sheffer M."/>
        </authorList>
    </citation>
    <scope>NUCLEOTIDE SEQUENCE</scope>
</reference>
<dbReference type="Proteomes" id="UP000807504">
    <property type="component" value="Unassembled WGS sequence"/>
</dbReference>
<evidence type="ECO:0000313" key="2">
    <source>
        <dbReference type="EMBL" id="KAF8793121.1"/>
    </source>
</evidence>
<proteinExistence type="predicted"/>
<dbReference type="EMBL" id="JABXBU010000003">
    <property type="protein sequence ID" value="KAF8793121.1"/>
    <property type="molecule type" value="Genomic_DNA"/>
</dbReference>
<sequence length="77" mass="8228">MMQRILLLSANSLSAKFPLPYGNPLTYRPPSSVETGSPFLESAGERESQSPPLSPNPLSGQPTIDILGTDKEKEVGS</sequence>
<comment type="caution">
    <text evidence="2">The sequence shown here is derived from an EMBL/GenBank/DDBJ whole genome shotgun (WGS) entry which is preliminary data.</text>
</comment>
<evidence type="ECO:0000256" key="1">
    <source>
        <dbReference type="SAM" id="MobiDB-lite"/>
    </source>
</evidence>
<name>A0A8T0FPU8_ARGBR</name>
<gene>
    <name evidence="2" type="ORF">HNY73_004644</name>
</gene>
<feature type="compositionally biased region" description="Basic and acidic residues" evidence="1">
    <location>
        <begin position="68"/>
        <end position="77"/>
    </location>
</feature>